<proteinExistence type="predicted"/>
<evidence type="ECO:0000313" key="2">
    <source>
        <dbReference type="Proteomes" id="UP001595526"/>
    </source>
</evidence>
<organism evidence="1 2">
    <name type="scientific">Parapedobacter deserti</name>
    <dbReference type="NCBI Taxonomy" id="1912957"/>
    <lineage>
        <taxon>Bacteria</taxon>
        <taxon>Pseudomonadati</taxon>
        <taxon>Bacteroidota</taxon>
        <taxon>Sphingobacteriia</taxon>
        <taxon>Sphingobacteriales</taxon>
        <taxon>Sphingobacteriaceae</taxon>
        <taxon>Parapedobacter</taxon>
    </lineage>
</organism>
<name>A0ABV7JNG1_9SPHI</name>
<dbReference type="RefSeq" id="WP_379025448.1">
    <property type="nucleotide sequence ID" value="NZ_JBHRTA010000058.1"/>
</dbReference>
<protein>
    <submittedName>
        <fullName evidence="1">Uncharacterized protein</fullName>
    </submittedName>
</protein>
<reference evidence="2" key="1">
    <citation type="journal article" date="2019" name="Int. J. Syst. Evol. Microbiol.">
        <title>The Global Catalogue of Microorganisms (GCM) 10K type strain sequencing project: providing services to taxonomists for standard genome sequencing and annotation.</title>
        <authorList>
            <consortium name="The Broad Institute Genomics Platform"/>
            <consortium name="The Broad Institute Genome Sequencing Center for Infectious Disease"/>
            <person name="Wu L."/>
            <person name="Ma J."/>
        </authorList>
    </citation>
    <scope>NUCLEOTIDE SEQUENCE [LARGE SCALE GENOMIC DNA]</scope>
    <source>
        <strain evidence="2">KCTC 52416</strain>
    </source>
</reference>
<accession>A0ABV7JNG1</accession>
<sequence length="135" mass="15304">MKLEFVADGNFHASSPSSDERYLLVNEQAVKGLGLKTPTDAVGQEVWINDTTKLEIVGVLKDFNYENVGRPIMPLAFRHRKSAYNYLYITVDNTDTHDLTMRIAQSLADLSFSQSFPVSWLDDQGDQKRFSNTQL</sequence>
<comment type="caution">
    <text evidence="1">The sequence shown here is derived from an EMBL/GenBank/DDBJ whole genome shotgun (WGS) entry which is preliminary data.</text>
</comment>
<evidence type="ECO:0000313" key="1">
    <source>
        <dbReference type="EMBL" id="MFC3199635.1"/>
    </source>
</evidence>
<dbReference type="EMBL" id="JBHRTA010000058">
    <property type="protein sequence ID" value="MFC3199635.1"/>
    <property type="molecule type" value="Genomic_DNA"/>
</dbReference>
<gene>
    <name evidence="1" type="ORF">ACFOET_18605</name>
</gene>
<keyword evidence="2" id="KW-1185">Reference proteome</keyword>
<dbReference type="Proteomes" id="UP001595526">
    <property type="component" value="Unassembled WGS sequence"/>
</dbReference>